<dbReference type="GO" id="GO:0005737">
    <property type="term" value="C:cytoplasm"/>
    <property type="evidence" value="ECO:0007669"/>
    <property type="project" value="UniProtKB-SubCell"/>
</dbReference>
<feature type="domain" description="HTH marR-type" evidence="8">
    <location>
        <begin position="1"/>
        <end position="133"/>
    </location>
</feature>
<dbReference type="SUPFAM" id="SSF46785">
    <property type="entry name" value="Winged helix' DNA-binding domain"/>
    <property type="match status" value="1"/>
</dbReference>
<dbReference type="PANTHER" id="PTHR42756:SF1">
    <property type="entry name" value="TRANSCRIPTIONAL REPRESSOR OF EMRAB OPERON"/>
    <property type="match status" value="1"/>
</dbReference>
<dbReference type="PANTHER" id="PTHR42756">
    <property type="entry name" value="TRANSCRIPTIONAL REGULATOR, MARR"/>
    <property type="match status" value="1"/>
</dbReference>
<keyword evidence="2" id="KW-0805">Transcription regulation</keyword>
<dbReference type="InterPro" id="IPR000835">
    <property type="entry name" value="HTH_MarR-typ"/>
</dbReference>
<evidence type="ECO:0000256" key="7">
    <source>
        <dbReference type="ARBA" id="ARBA00047207"/>
    </source>
</evidence>
<evidence type="ECO:0000256" key="3">
    <source>
        <dbReference type="ARBA" id="ARBA00023125"/>
    </source>
</evidence>
<evidence type="ECO:0000256" key="2">
    <source>
        <dbReference type="ARBA" id="ARBA00023015"/>
    </source>
</evidence>
<dbReference type="EMBL" id="VUMM01000012">
    <property type="protein sequence ID" value="MSS01768.1"/>
    <property type="molecule type" value="Genomic_DNA"/>
</dbReference>
<dbReference type="Pfam" id="PF22381">
    <property type="entry name" value="Staph_reg_Sar_Rot"/>
    <property type="match status" value="1"/>
</dbReference>
<dbReference type="GO" id="GO:0003700">
    <property type="term" value="F:DNA-binding transcription factor activity"/>
    <property type="evidence" value="ECO:0007669"/>
    <property type="project" value="InterPro"/>
</dbReference>
<gene>
    <name evidence="9" type="ORF">FYJ50_06615</name>
</gene>
<proteinExistence type="inferred from homology"/>
<dbReference type="Proteomes" id="UP000470082">
    <property type="component" value="Unassembled WGS sequence"/>
</dbReference>
<evidence type="ECO:0000256" key="6">
    <source>
        <dbReference type="ARBA" id="ARBA00047188"/>
    </source>
</evidence>
<sequence length="143" mass="16748">MEVSEELIKIWNQISYALKPSRMFSKLSYNEQTICSILIHSEKKCTATDLIQKTGLLKSQMNKIISQLEEKNVVQRNRNLEDKRKITIFITDYGKELYQKEHQSVLEIGKLVTNSLGEEKTRQLVDLMNETLHIIEKGEENEY</sequence>
<keyword evidence="10" id="KW-1185">Reference proteome</keyword>
<comment type="similarity">
    <text evidence="5">Belongs to the SarZ family.</text>
</comment>
<comment type="subcellular location">
    <subcellularLocation>
        <location evidence="1">Cytoplasm</location>
    </subcellularLocation>
</comment>
<evidence type="ECO:0000259" key="8">
    <source>
        <dbReference type="PROSITE" id="PS50995"/>
    </source>
</evidence>
<dbReference type="GO" id="GO:0003677">
    <property type="term" value="F:DNA binding"/>
    <property type="evidence" value="ECO:0007669"/>
    <property type="project" value="UniProtKB-KW"/>
</dbReference>
<keyword evidence="4" id="KW-0804">Transcription</keyword>
<dbReference type="InterPro" id="IPR036390">
    <property type="entry name" value="WH_DNA-bd_sf"/>
</dbReference>
<organism evidence="9 10">
    <name type="scientific">Floccifex porci</name>
    <dbReference type="NCBI Taxonomy" id="2606629"/>
    <lineage>
        <taxon>Bacteria</taxon>
        <taxon>Bacillati</taxon>
        <taxon>Bacillota</taxon>
        <taxon>Erysipelotrichia</taxon>
        <taxon>Erysipelotrichales</taxon>
        <taxon>Erysipelotrichaceae</taxon>
        <taxon>Floccifex</taxon>
    </lineage>
</organism>
<evidence type="ECO:0000256" key="4">
    <source>
        <dbReference type="ARBA" id="ARBA00023163"/>
    </source>
</evidence>
<keyword evidence="3" id="KW-0238">DNA-binding</keyword>
<dbReference type="RefSeq" id="WP_154460350.1">
    <property type="nucleotide sequence ID" value="NZ_VUMM01000012.1"/>
</dbReference>
<name>A0A7X2N3F7_9FIRM</name>
<dbReference type="InterPro" id="IPR036388">
    <property type="entry name" value="WH-like_DNA-bd_sf"/>
</dbReference>
<evidence type="ECO:0000256" key="5">
    <source>
        <dbReference type="ARBA" id="ARBA00046337"/>
    </source>
</evidence>
<dbReference type="AlphaFoldDB" id="A0A7X2N3F7"/>
<dbReference type="Gene3D" id="1.10.10.10">
    <property type="entry name" value="Winged helix-like DNA-binding domain superfamily/Winged helix DNA-binding domain"/>
    <property type="match status" value="1"/>
</dbReference>
<evidence type="ECO:0000256" key="1">
    <source>
        <dbReference type="ARBA" id="ARBA00004496"/>
    </source>
</evidence>
<dbReference type="SMART" id="SM00347">
    <property type="entry name" value="HTH_MARR"/>
    <property type="match status" value="1"/>
</dbReference>
<evidence type="ECO:0000313" key="9">
    <source>
        <dbReference type="EMBL" id="MSS01768.1"/>
    </source>
</evidence>
<dbReference type="InterPro" id="IPR055166">
    <property type="entry name" value="Transc_reg_Sar_Rot_HTH"/>
</dbReference>
<protein>
    <recommendedName>
        <fullName evidence="6">HTH-type transcriptional regulator SarZ</fullName>
    </recommendedName>
    <alternativeName>
        <fullName evidence="7">Staphylococcal accessory regulator Z</fullName>
    </alternativeName>
</protein>
<dbReference type="PROSITE" id="PS50995">
    <property type="entry name" value="HTH_MARR_2"/>
    <property type="match status" value="1"/>
</dbReference>
<reference evidence="9 10" key="1">
    <citation type="submission" date="2019-08" db="EMBL/GenBank/DDBJ databases">
        <title>In-depth cultivation of the pig gut microbiome towards novel bacterial diversity and tailored functional studies.</title>
        <authorList>
            <person name="Wylensek D."/>
            <person name="Hitch T.C.A."/>
            <person name="Clavel T."/>
        </authorList>
    </citation>
    <scope>NUCLEOTIDE SEQUENCE [LARGE SCALE GENOMIC DNA]</scope>
    <source>
        <strain evidence="9 10">LKV-178-WT-2G</strain>
    </source>
</reference>
<comment type="caution">
    <text evidence="9">The sequence shown here is derived from an EMBL/GenBank/DDBJ whole genome shotgun (WGS) entry which is preliminary data.</text>
</comment>
<accession>A0A7X2N3F7</accession>
<evidence type="ECO:0000313" key="10">
    <source>
        <dbReference type="Proteomes" id="UP000470082"/>
    </source>
</evidence>